<gene>
    <name evidence="1" type="ORF">R3W88_026663</name>
</gene>
<protein>
    <submittedName>
        <fullName evidence="1">Uncharacterized protein</fullName>
    </submittedName>
</protein>
<dbReference type="Proteomes" id="UP001311915">
    <property type="component" value="Unassembled WGS sequence"/>
</dbReference>
<dbReference type="EMBL" id="JAWPEI010000006">
    <property type="protein sequence ID" value="KAK4723884.1"/>
    <property type="molecule type" value="Genomic_DNA"/>
</dbReference>
<evidence type="ECO:0000313" key="2">
    <source>
        <dbReference type="Proteomes" id="UP001311915"/>
    </source>
</evidence>
<evidence type="ECO:0000313" key="1">
    <source>
        <dbReference type="EMBL" id="KAK4723884.1"/>
    </source>
</evidence>
<organism evidence="1 2">
    <name type="scientific">Solanum pinnatisectum</name>
    <name type="common">tansyleaf nightshade</name>
    <dbReference type="NCBI Taxonomy" id="50273"/>
    <lineage>
        <taxon>Eukaryota</taxon>
        <taxon>Viridiplantae</taxon>
        <taxon>Streptophyta</taxon>
        <taxon>Embryophyta</taxon>
        <taxon>Tracheophyta</taxon>
        <taxon>Spermatophyta</taxon>
        <taxon>Magnoliopsida</taxon>
        <taxon>eudicotyledons</taxon>
        <taxon>Gunneridae</taxon>
        <taxon>Pentapetalae</taxon>
        <taxon>asterids</taxon>
        <taxon>lamiids</taxon>
        <taxon>Solanales</taxon>
        <taxon>Solanaceae</taxon>
        <taxon>Solanoideae</taxon>
        <taxon>Solaneae</taxon>
        <taxon>Solanum</taxon>
    </lineage>
</organism>
<comment type="caution">
    <text evidence="1">The sequence shown here is derived from an EMBL/GenBank/DDBJ whole genome shotgun (WGS) entry which is preliminary data.</text>
</comment>
<name>A0AAV9LEV3_9SOLN</name>
<dbReference type="PANTHER" id="PTHR33240">
    <property type="entry name" value="OS08G0508500 PROTEIN"/>
    <property type="match status" value="1"/>
</dbReference>
<accession>A0AAV9LEV3</accession>
<keyword evidence="2" id="KW-1185">Reference proteome</keyword>
<dbReference type="AlphaFoldDB" id="A0AAV9LEV3"/>
<reference evidence="1 2" key="1">
    <citation type="submission" date="2023-10" db="EMBL/GenBank/DDBJ databases">
        <title>Genome-Wide Identification Analysis in wild type Solanum Pinnatisectum Reveals Some Genes Defensing Phytophthora Infestans.</title>
        <authorList>
            <person name="Sun C."/>
        </authorList>
    </citation>
    <scope>NUCLEOTIDE SEQUENCE [LARGE SCALE GENOMIC DNA]</scope>
    <source>
        <strain evidence="1">LQN</strain>
        <tissue evidence="1">Leaf</tissue>
    </source>
</reference>
<proteinExistence type="predicted"/>
<sequence length="91" mass="10325">MIFDDPTTHLTESGLMIEGFNQGGQRAIGTVKVDLTIGELQSNEWLHIINEKISYNILLGRPWVHENKVIPSTYHQCLKYCKDGVAKRIIS</sequence>
<dbReference type="PANTHER" id="PTHR33240:SF8">
    <property type="entry name" value="OS03G0439900 PROTEIN"/>
    <property type="match status" value="1"/>
</dbReference>